<organism evidence="1 2">
    <name type="scientific">Meishania litoralis</name>
    <dbReference type="NCBI Taxonomy" id="3434685"/>
    <lineage>
        <taxon>Bacteria</taxon>
        <taxon>Pseudomonadati</taxon>
        <taxon>Bacteroidota</taxon>
        <taxon>Flavobacteriia</taxon>
        <taxon>Flavobacteriales</taxon>
        <taxon>Flavobacteriaceae</taxon>
        <taxon>Meishania</taxon>
    </lineage>
</organism>
<gene>
    <name evidence="1" type="ORF">ACEZ3G_12505</name>
</gene>
<evidence type="ECO:0000313" key="1">
    <source>
        <dbReference type="EMBL" id="MFH6604305.1"/>
    </source>
</evidence>
<sequence length="351" mass="39506">MKKVKIINGIQQVGIGVKDAKQVFNWYRKNLGFDILVFEDVATASLMTRYTDGVAHERYAILALNMVGGGGLEIWEYRSRVSEPSKTSLLLGDLGINVLKIRSHSIDKVYAKLQEQGINHLSKNGKSHFFFSDSWGNLVQVVKDDYCFTATKSCSGGVSGSIIGVSDMRKALRFYQGFLGYETLISDQTGVFADFERLPGGGNQFRRVLLKHPARQIGGFGELYGPSQIELLQVLDRTPHKIYKDRLWGDLGYIHLCFDVNGMNVLRQEAKSLGYEFTVDSADSFDMGEAAGRFAYVEDPDGTLIEFVETHKVPIHKKLGLYINLKNRNPFKPLPKILVKALKFHRRTKDL</sequence>
<protein>
    <submittedName>
        <fullName evidence="1">VOC family protein</fullName>
    </submittedName>
</protein>
<accession>A0ACC7LL81</accession>
<proteinExistence type="predicted"/>
<dbReference type="Proteomes" id="UP001595191">
    <property type="component" value="Unassembled WGS sequence"/>
</dbReference>
<evidence type="ECO:0000313" key="2">
    <source>
        <dbReference type="Proteomes" id="UP001595191"/>
    </source>
</evidence>
<dbReference type="EMBL" id="JBHFPV010000002">
    <property type="protein sequence ID" value="MFH6604305.1"/>
    <property type="molecule type" value="Genomic_DNA"/>
</dbReference>
<keyword evidence="2" id="KW-1185">Reference proteome</keyword>
<comment type="caution">
    <text evidence="1">The sequence shown here is derived from an EMBL/GenBank/DDBJ whole genome shotgun (WGS) entry which is preliminary data.</text>
</comment>
<reference evidence="1" key="1">
    <citation type="submission" date="2024-09" db="EMBL/GenBank/DDBJ databases">
        <authorList>
            <person name="Liu J."/>
        </authorList>
    </citation>
    <scope>NUCLEOTIDE SEQUENCE</scope>
    <source>
        <strain evidence="1">NBU2967</strain>
    </source>
</reference>
<name>A0ACC7LL81_9FLAO</name>